<dbReference type="Gene3D" id="3.40.50.2300">
    <property type="match status" value="1"/>
</dbReference>
<accession>A0A8J3Y2A3</accession>
<keyword evidence="9" id="KW-1185">Reference proteome</keyword>
<evidence type="ECO:0000256" key="4">
    <source>
        <dbReference type="ARBA" id="ARBA00022597"/>
    </source>
</evidence>
<dbReference type="GO" id="GO:0005886">
    <property type="term" value="C:plasma membrane"/>
    <property type="evidence" value="ECO:0007669"/>
    <property type="project" value="TreeGrafter"/>
</dbReference>
<keyword evidence="2" id="KW-0813">Transport</keyword>
<feature type="domain" description="PTS EIIB type-2" evidence="7">
    <location>
        <begin position="13"/>
        <end position="102"/>
    </location>
</feature>
<reference evidence="8" key="1">
    <citation type="submission" date="2021-01" db="EMBL/GenBank/DDBJ databases">
        <title>Whole genome shotgun sequence of Planotetraspora thailandica NBRC 104271.</title>
        <authorList>
            <person name="Komaki H."/>
            <person name="Tamura T."/>
        </authorList>
    </citation>
    <scope>NUCLEOTIDE SEQUENCE</scope>
    <source>
        <strain evidence="8">NBRC 104271</strain>
    </source>
</reference>
<evidence type="ECO:0000313" key="8">
    <source>
        <dbReference type="EMBL" id="GII59585.1"/>
    </source>
</evidence>
<name>A0A8J3Y2A3_9ACTN</name>
<dbReference type="InterPro" id="IPR036095">
    <property type="entry name" value="PTS_EIIB-like_sf"/>
</dbReference>
<dbReference type="PANTHER" id="PTHR30181:SF2">
    <property type="entry name" value="PTS SYSTEM MANNITOL-SPECIFIC EIICBA COMPONENT"/>
    <property type="match status" value="1"/>
</dbReference>
<protein>
    <recommendedName>
        <fullName evidence="7">PTS EIIB type-2 domain-containing protein</fullName>
    </recommendedName>
</protein>
<dbReference type="Proteomes" id="UP000605992">
    <property type="component" value="Unassembled WGS sequence"/>
</dbReference>
<evidence type="ECO:0000259" key="7">
    <source>
        <dbReference type="PROSITE" id="PS51099"/>
    </source>
</evidence>
<sequence length="105" mass="10954">MTRMATIDSKDVHKIIVACDAGMGSSVMLASQLRKQLKSASVQVEHTPVNSIPADADVVVCHAGLAARARQSAPDKVLVPFQVFIGDPAVTKLVNTIKSGGTIDG</sequence>
<dbReference type="InterPro" id="IPR050893">
    <property type="entry name" value="Sugar_PTS"/>
</dbReference>
<keyword evidence="5" id="KW-0808">Transferase</keyword>
<comment type="function">
    <text evidence="1">The phosphoenolpyruvate-dependent sugar phosphotransferase system (sugar PTS), a major carbohydrate active transport system, catalyzes the phosphorylation of incoming sugar substrates concomitantly with their translocation across the cell membrane. The enzyme II CmtAB PTS system is involved in D-mannitol transport.</text>
</comment>
<dbReference type="GO" id="GO:0009401">
    <property type="term" value="P:phosphoenolpyruvate-dependent sugar phosphotransferase system"/>
    <property type="evidence" value="ECO:0007669"/>
    <property type="project" value="UniProtKB-KW"/>
</dbReference>
<dbReference type="Pfam" id="PF02302">
    <property type="entry name" value="PTS_IIB"/>
    <property type="match status" value="1"/>
</dbReference>
<keyword evidence="6" id="KW-0598">Phosphotransferase system</keyword>
<dbReference type="SUPFAM" id="SSF52794">
    <property type="entry name" value="PTS system IIB component-like"/>
    <property type="match status" value="1"/>
</dbReference>
<dbReference type="EMBL" id="BOOR01000089">
    <property type="protein sequence ID" value="GII59585.1"/>
    <property type="molecule type" value="Genomic_DNA"/>
</dbReference>
<dbReference type="InterPro" id="IPR003501">
    <property type="entry name" value="PTS_EIIB_2/3"/>
</dbReference>
<dbReference type="AlphaFoldDB" id="A0A8J3Y2A3"/>
<dbReference type="InterPro" id="IPR013011">
    <property type="entry name" value="PTS_EIIB_2"/>
</dbReference>
<evidence type="ECO:0000256" key="2">
    <source>
        <dbReference type="ARBA" id="ARBA00022448"/>
    </source>
</evidence>
<dbReference type="PROSITE" id="PS51099">
    <property type="entry name" value="PTS_EIIB_TYPE_2"/>
    <property type="match status" value="1"/>
</dbReference>
<keyword evidence="3" id="KW-0597">Phosphoprotein</keyword>
<keyword evidence="4" id="KW-0762">Sugar transport</keyword>
<evidence type="ECO:0000256" key="3">
    <source>
        <dbReference type="ARBA" id="ARBA00022553"/>
    </source>
</evidence>
<dbReference type="PANTHER" id="PTHR30181">
    <property type="entry name" value="MANNITOL PERMEASE IIC COMPONENT"/>
    <property type="match status" value="1"/>
</dbReference>
<evidence type="ECO:0000313" key="9">
    <source>
        <dbReference type="Proteomes" id="UP000605992"/>
    </source>
</evidence>
<gene>
    <name evidence="8" type="ORF">Pth03_79740</name>
</gene>
<dbReference type="GO" id="GO:0090563">
    <property type="term" value="F:protein-phosphocysteine-sugar phosphotransferase activity"/>
    <property type="evidence" value="ECO:0007669"/>
    <property type="project" value="TreeGrafter"/>
</dbReference>
<comment type="caution">
    <text evidence="8">The sequence shown here is derived from an EMBL/GenBank/DDBJ whole genome shotgun (WGS) entry which is preliminary data.</text>
</comment>
<organism evidence="8 9">
    <name type="scientific">Planotetraspora thailandica</name>
    <dbReference type="NCBI Taxonomy" id="487172"/>
    <lineage>
        <taxon>Bacteria</taxon>
        <taxon>Bacillati</taxon>
        <taxon>Actinomycetota</taxon>
        <taxon>Actinomycetes</taxon>
        <taxon>Streptosporangiales</taxon>
        <taxon>Streptosporangiaceae</taxon>
        <taxon>Planotetraspora</taxon>
    </lineage>
</organism>
<evidence type="ECO:0000256" key="1">
    <source>
        <dbReference type="ARBA" id="ARBA00002434"/>
    </source>
</evidence>
<dbReference type="GO" id="GO:0008982">
    <property type="term" value="F:protein-N(PI)-phosphohistidine-sugar phosphotransferase activity"/>
    <property type="evidence" value="ECO:0007669"/>
    <property type="project" value="InterPro"/>
</dbReference>
<evidence type="ECO:0000256" key="5">
    <source>
        <dbReference type="ARBA" id="ARBA00022679"/>
    </source>
</evidence>
<evidence type="ECO:0000256" key="6">
    <source>
        <dbReference type="ARBA" id="ARBA00022683"/>
    </source>
</evidence>
<proteinExistence type="predicted"/>